<dbReference type="AlphaFoldDB" id="A0A0F9IG79"/>
<reference evidence="2" key="1">
    <citation type="journal article" date="2015" name="Nature">
        <title>Complex archaea that bridge the gap between prokaryotes and eukaryotes.</title>
        <authorList>
            <person name="Spang A."/>
            <person name="Saw J.H."/>
            <person name="Jorgensen S.L."/>
            <person name="Zaremba-Niedzwiedzka K."/>
            <person name="Martijn J."/>
            <person name="Lind A.E."/>
            <person name="van Eijk R."/>
            <person name="Schleper C."/>
            <person name="Guy L."/>
            <person name="Ettema T.J."/>
        </authorList>
    </citation>
    <scope>NUCLEOTIDE SEQUENCE</scope>
</reference>
<feature type="transmembrane region" description="Helical" evidence="1">
    <location>
        <begin position="58"/>
        <end position="79"/>
    </location>
</feature>
<keyword evidence="1" id="KW-0812">Transmembrane</keyword>
<protein>
    <submittedName>
        <fullName evidence="2">Uncharacterized protein</fullName>
    </submittedName>
</protein>
<feature type="transmembrane region" description="Helical" evidence="1">
    <location>
        <begin position="6"/>
        <end position="28"/>
    </location>
</feature>
<organism evidence="2">
    <name type="scientific">marine sediment metagenome</name>
    <dbReference type="NCBI Taxonomy" id="412755"/>
    <lineage>
        <taxon>unclassified sequences</taxon>
        <taxon>metagenomes</taxon>
        <taxon>ecological metagenomes</taxon>
    </lineage>
</organism>
<accession>A0A0F9IG79</accession>
<evidence type="ECO:0000256" key="1">
    <source>
        <dbReference type="SAM" id="Phobius"/>
    </source>
</evidence>
<gene>
    <name evidence="2" type="ORF">LCGC14_1583400</name>
</gene>
<keyword evidence="1" id="KW-1133">Transmembrane helix</keyword>
<sequence length="80" mass="8268">MSELMTSLAVLAYGTAAVVGVQLIASGLSRLSGLAVRRNGNPNHPDQRLLPQAVAADLVLLAAGLFLLLQGVVVVAWTFA</sequence>
<comment type="caution">
    <text evidence="2">The sequence shown here is derived from an EMBL/GenBank/DDBJ whole genome shotgun (WGS) entry which is preliminary data.</text>
</comment>
<dbReference type="EMBL" id="LAZR01012486">
    <property type="protein sequence ID" value="KKM26576.1"/>
    <property type="molecule type" value="Genomic_DNA"/>
</dbReference>
<keyword evidence="1" id="KW-0472">Membrane</keyword>
<proteinExistence type="predicted"/>
<evidence type="ECO:0000313" key="2">
    <source>
        <dbReference type="EMBL" id="KKM26576.1"/>
    </source>
</evidence>
<name>A0A0F9IG79_9ZZZZ</name>